<dbReference type="RefSeq" id="WP_072743252.1">
    <property type="nucleotide sequence ID" value="NZ_FQXR01000003.1"/>
</dbReference>
<dbReference type="STRING" id="1123281.SAMN02745180_00678"/>
<dbReference type="InterPro" id="IPR011856">
    <property type="entry name" value="tRNA_endonuc-like_dom_sf"/>
</dbReference>
<proteinExistence type="predicted"/>
<keyword evidence="3" id="KW-0540">Nuclease</keyword>
<sequence length="310" mass="36999">MNDDLLDKISSYIKKLNRDKKIKNYYLKKMKGGKGYNAVVLDSVLIEFIFSIVLLIYLFIQTNNIVFSIIISISMFIFILYISYFFKMQKFTKKIFDINNDLSKKKIMKEINTFTNYEFVLYVKKALEKYYNVSFIEYENDIDLIGQIHDKIYAVKCIRIAQDERVTTRDIKSLRYHMSMMGVEEGICITSSYFVEGLKEEYKNIKFIDFKKLLSILKEVDMYPSKDEIEEIIISKYEEDKNKFMNVKTHIFSSEKVFRYLFLSMTLYILSKTTSFGLYYRIMAIFSLAFGLISIFYGVIYEMIIKKYIY</sequence>
<feature type="transmembrane region" description="Helical" evidence="1">
    <location>
        <begin position="279"/>
        <end position="300"/>
    </location>
</feature>
<keyword evidence="1" id="KW-1133">Transmembrane helix</keyword>
<keyword evidence="3" id="KW-0255">Endonuclease</keyword>
<organism evidence="3 4">
    <name type="scientific">Sporanaerobacter acetigenes DSM 13106</name>
    <dbReference type="NCBI Taxonomy" id="1123281"/>
    <lineage>
        <taxon>Bacteria</taxon>
        <taxon>Bacillati</taxon>
        <taxon>Bacillota</taxon>
        <taxon>Tissierellia</taxon>
        <taxon>Tissierellales</taxon>
        <taxon>Sporanaerobacteraceae</taxon>
        <taxon>Sporanaerobacter</taxon>
    </lineage>
</organism>
<feature type="transmembrane region" description="Helical" evidence="1">
    <location>
        <begin position="65"/>
        <end position="86"/>
    </location>
</feature>
<feature type="transmembrane region" description="Helical" evidence="1">
    <location>
        <begin position="257"/>
        <end position="273"/>
    </location>
</feature>
<reference evidence="3 4" key="1">
    <citation type="submission" date="2016-11" db="EMBL/GenBank/DDBJ databases">
        <authorList>
            <person name="Jaros S."/>
            <person name="Januszkiewicz K."/>
            <person name="Wedrychowicz H."/>
        </authorList>
    </citation>
    <scope>NUCLEOTIDE SEQUENCE [LARGE SCALE GENOMIC DNA]</scope>
    <source>
        <strain evidence="3 4">DSM 13106</strain>
    </source>
</reference>
<evidence type="ECO:0000313" key="3">
    <source>
        <dbReference type="EMBL" id="SHH63383.1"/>
    </source>
</evidence>
<keyword evidence="3" id="KW-0378">Hydrolase</keyword>
<keyword evidence="4" id="KW-1185">Reference proteome</keyword>
<protein>
    <submittedName>
        <fullName evidence="3">Restriction endonuclease</fullName>
    </submittedName>
</protein>
<dbReference type="AlphaFoldDB" id="A0A1M5UL39"/>
<dbReference type="GO" id="GO:0003677">
    <property type="term" value="F:DNA binding"/>
    <property type="evidence" value="ECO:0007669"/>
    <property type="project" value="InterPro"/>
</dbReference>
<dbReference type="Gene3D" id="3.40.1350.10">
    <property type="match status" value="1"/>
</dbReference>
<evidence type="ECO:0000313" key="4">
    <source>
        <dbReference type="Proteomes" id="UP000184389"/>
    </source>
</evidence>
<feature type="transmembrane region" description="Helical" evidence="1">
    <location>
        <begin position="38"/>
        <end position="59"/>
    </location>
</feature>
<dbReference type="OrthoDB" id="1706787at2"/>
<accession>A0A1M5UL39</accession>
<feature type="domain" description="Restriction endonuclease type IV Mrr" evidence="2">
    <location>
        <begin position="112"/>
        <end position="216"/>
    </location>
</feature>
<dbReference type="Proteomes" id="UP000184389">
    <property type="component" value="Unassembled WGS sequence"/>
</dbReference>
<gene>
    <name evidence="3" type="ORF">SAMN02745180_00678</name>
</gene>
<evidence type="ECO:0000256" key="1">
    <source>
        <dbReference type="SAM" id="Phobius"/>
    </source>
</evidence>
<dbReference type="EMBL" id="FQXR01000003">
    <property type="protein sequence ID" value="SHH63383.1"/>
    <property type="molecule type" value="Genomic_DNA"/>
</dbReference>
<dbReference type="InterPro" id="IPR007560">
    <property type="entry name" value="Restrct_endonuc_IV_Mrr"/>
</dbReference>
<dbReference type="SUPFAM" id="SSF52980">
    <property type="entry name" value="Restriction endonuclease-like"/>
    <property type="match status" value="1"/>
</dbReference>
<dbReference type="Pfam" id="PF04471">
    <property type="entry name" value="Mrr_cat"/>
    <property type="match status" value="1"/>
</dbReference>
<keyword evidence="1" id="KW-0812">Transmembrane</keyword>
<keyword evidence="1" id="KW-0472">Membrane</keyword>
<evidence type="ECO:0000259" key="2">
    <source>
        <dbReference type="Pfam" id="PF04471"/>
    </source>
</evidence>
<dbReference type="GO" id="GO:0004519">
    <property type="term" value="F:endonuclease activity"/>
    <property type="evidence" value="ECO:0007669"/>
    <property type="project" value="UniProtKB-KW"/>
</dbReference>
<dbReference type="GO" id="GO:0009307">
    <property type="term" value="P:DNA restriction-modification system"/>
    <property type="evidence" value="ECO:0007669"/>
    <property type="project" value="InterPro"/>
</dbReference>
<name>A0A1M5UL39_9FIRM</name>
<dbReference type="InterPro" id="IPR011335">
    <property type="entry name" value="Restrct_endonuc-II-like"/>
</dbReference>